<accession>A0A2P8G214</accession>
<comment type="caution">
    <text evidence="1">The sequence shown here is derived from an EMBL/GenBank/DDBJ whole genome shotgun (WGS) entry which is preliminary data.</text>
</comment>
<evidence type="ECO:0000313" key="2">
    <source>
        <dbReference type="Proteomes" id="UP000241964"/>
    </source>
</evidence>
<dbReference type="EMBL" id="PYAS01000007">
    <property type="protein sequence ID" value="PSL28030.1"/>
    <property type="molecule type" value="Genomic_DNA"/>
</dbReference>
<keyword evidence="2" id="KW-1185">Reference proteome</keyword>
<sequence length="106" mass="11898">MMFQLLPNVMQPPVNFNGGAEEWRSAVGGHSAHCRTNLNQKPVQVADIGYNLPLGFGFGFRYQRRAGIQCLLKCFLHIFDCKSNLECKWLRSGIAFREAFGDVGFG</sequence>
<name>A0A2P8G214_9BACT</name>
<dbReference type="AlphaFoldDB" id="A0A2P8G214"/>
<evidence type="ECO:0000313" key="1">
    <source>
        <dbReference type="EMBL" id="PSL28030.1"/>
    </source>
</evidence>
<reference evidence="1 2" key="1">
    <citation type="submission" date="2018-03" db="EMBL/GenBank/DDBJ databases">
        <title>Genomic Encyclopedia of Archaeal and Bacterial Type Strains, Phase II (KMG-II): from individual species to whole genera.</title>
        <authorList>
            <person name="Goeker M."/>
        </authorList>
    </citation>
    <scope>NUCLEOTIDE SEQUENCE [LARGE SCALE GENOMIC DNA]</scope>
    <source>
        <strain evidence="1 2">DSM 29057</strain>
    </source>
</reference>
<organism evidence="1 2">
    <name type="scientific">Dyadobacter jiangsuensis</name>
    <dbReference type="NCBI Taxonomy" id="1591085"/>
    <lineage>
        <taxon>Bacteria</taxon>
        <taxon>Pseudomonadati</taxon>
        <taxon>Bacteroidota</taxon>
        <taxon>Cytophagia</taxon>
        <taxon>Cytophagales</taxon>
        <taxon>Spirosomataceae</taxon>
        <taxon>Dyadobacter</taxon>
    </lineage>
</organism>
<protein>
    <submittedName>
        <fullName evidence="1">Uncharacterized protein</fullName>
    </submittedName>
</protein>
<proteinExistence type="predicted"/>
<gene>
    <name evidence="1" type="ORF">CLV60_107295</name>
</gene>
<dbReference type="Proteomes" id="UP000241964">
    <property type="component" value="Unassembled WGS sequence"/>
</dbReference>